<evidence type="ECO:0000256" key="6">
    <source>
        <dbReference type="SAM" id="Phobius"/>
    </source>
</evidence>
<evidence type="ECO:0000256" key="3">
    <source>
        <dbReference type="ARBA" id="ARBA00022692"/>
    </source>
</evidence>
<comment type="caution">
    <text evidence="9">The sequence shown here is derived from an EMBL/GenBank/DDBJ whole genome shotgun (WGS) entry which is preliminary data.</text>
</comment>
<feature type="transmembrane region" description="Helical" evidence="6">
    <location>
        <begin position="21"/>
        <end position="42"/>
    </location>
</feature>
<dbReference type="Pfam" id="PF02687">
    <property type="entry name" value="FtsX"/>
    <property type="match status" value="2"/>
</dbReference>
<protein>
    <submittedName>
        <fullName evidence="9">ABC transporter permease</fullName>
    </submittedName>
</protein>
<feature type="transmembrane region" description="Helical" evidence="6">
    <location>
        <begin position="334"/>
        <end position="356"/>
    </location>
</feature>
<feature type="transmembrane region" description="Helical" evidence="6">
    <location>
        <begin position="726"/>
        <end position="745"/>
    </location>
</feature>
<dbReference type="EMBL" id="RQJO01000011">
    <property type="protein sequence ID" value="RRB00022.1"/>
    <property type="molecule type" value="Genomic_DNA"/>
</dbReference>
<evidence type="ECO:0000259" key="7">
    <source>
        <dbReference type="Pfam" id="PF02687"/>
    </source>
</evidence>
<keyword evidence="2" id="KW-1003">Cell membrane</keyword>
<reference evidence="9 10" key="1">
    <citation type="submission" date="2018-11" db="EMBL/GenBank/DDBJ databases">
        <authorList>
            <person name="Zhou Z."/>
            <person name="Wang G."/>
        </authorList>
    </citation>
    <scope>NUCLEOTIDE SEQUENCE [LARGE SCALE GENOMIC DNA]</scope>
    <source>
        <strain evidence="9 10">KCTC52004</strain>
    </source>
</reference>
<proteinExistence type="predicted"/>
<dbReference type="Pfam" id="PF12704">
    <property type="entry name" value="MacB_PCD"/>
    <property type="match status" value="2"/>
</dbReference>
<dbReference type="InterPro" id="IPR025857">
    <property type="entry name" value="MacB_PCD"/>
</dbReference>
<feature type="domain" description="MacB-like periplasmic core" evidence="8">
    <location>
        <begin position="432"/>
        <end position="600"/>
    </location>
</feature>
<sequence>MFNNYLKIALRNLTKNRFYSVIKIAGLAVGLAAGILIALFVYEDFSYDGFNTKKDRIVRVLTIDQAEGVKSKLVGVSYPGLAPAITRDLPEVVNSVRISDQGRISLKVGDKLISSEGTLRTESSFFELFDYKVLTGSTKGILDEPETVILTETLAKKLFGSENPVGKFVKTGTLDLQVKAVMADPPTNSHLRFDMLRSLVPAKGDTNFARFLTSFNGISVYSYLLLDRHRDLNTIIPKLKQVADKNQGYAFFVPTLQYLKDVHLNSGEILFEHNANKTDAANLYVLGTIALLVVLLAAVNFMNLVTAHATGRAKEVGLRKVAGAVRTQLIWQHLLESIVVTVISAVLAVGLAVVLLPVLNGIYQRNATLQSLLNPLALSGIIGFVLLLGLVSGSYPAFVLSKFRPVVVLKGAFKNTDSGIRLRQSLVVIQFTISIALMVGTGVVFRQMNYIQSKDLGFSREQLISIPFKGQQASARARTLQTELKQNPNIIATGTTSNRMGQQLGRTTFVPEGKPSTTNYIASVMAVDESFVPTMGMHILKGRNFSLDFPADSASSMVINEEMARMLGWKEPIGKIVRLPSGPNPTDATPYTVVGLVKDFHFATIRHKVEPLFMLYNKNNNQLAVKINTANAPETLAFIEKTWKQVNPETPYDYSFMDADFGKLYRSEQAFATMFSHFTVLALFIAVLGLFGLAAFTAEQRRKEIGIRRVLGAETGSLLYLLSREFIKLVVIAFVIASPLAWYLMNRWLNGFAYRTDQSAILFVVAGVAAVLVTLVTVNLQVFKAVNTNPVKSLRSE</sequence>
<keyword evidence="3 6" id="KW-0812">Transmembrane</keyword>
<feature type="transmembrane region" description="Helical" evidence="6">
    <location>
        <begin position="422"/>
        <end position="445"/>
    </location>
</feature>
<evidence type="ECO:0000256" key="5">
    <source>
        <dbReference type="ARBA" id="ARBA00023136"/>
    </source>
</evidence>
<feature type="domain" description="MacB-like periplasmic core" evidence="8">
    <location>
        <begin position="21"/>
        <end position="205"/>
    </location>
</feature>
<dbReference type="RefSeq" id="WP_124878053.1">
    <property type="nucleotide sequence ID" value="NZ_RQJO01000011.1"/>
</dbReference>
<dbReference type="PANTHER" id="PTHR30572">
    <property type="entry name" value="MEMBRANE COMPONENT OF TRANSPORTER-RELATED"/>
    <property type="match status" value="1"/>
</dbReference>
<evidence type="ECO:0000256" key="4">
    <source>
        <dbReference type="ARBA" id="ARBA00022989"/>
    </source>
</evidence>
<feature type="transmembrane region" description="Helical" evidence="6">
    <location>
        <begin position="674"/>
        <end position="698"/>
    </location>
</feature>
<dbReference type="InterPro" id="IPR003838">
    <property type="entry name" value="ABC3_permease_C"/>
</dbReference>
<dbReference type="InterPro" id="IPR050250">
    <property type="entry name" value="Macrolide_Exporter_MacB"/>
</dbReference>
<keyword evidence="10" id="KW-1185">Reference proteome</keyword>
<keyword evidence="4 6" id="KW-1133">Transmembrane helix</keyword>
<keyword evidence="5 6" id="KW-0472">Membrane</keyword>
<feature type="domain" description="ABC3 transporter permease C-terminal" evidence="7">
    <location>
        <begin position="288"/>
        <end position="403"/>
    </location>
</feature>
<evidence type="ECO:0000313" key="9">
    <source>
        <dbReference type="EMBL" id="RRB00022.1"/>
    </source>
</evidence>
<evidence type="ECO:0000256" key="2">
    <source>
        <dbReference type="ARBA" id="ARBA00022475"/>
    </source>
</evidence>
<dbReference type="Proteomes" id="UP000271925">
    <property type="component" value="Unassembled WGS sequence"/>
</dbReference>
<accession>A0A3P1BGE6</accession>
<evidence type="ECO:0000259" key="8">
    <source>
        <dbReference type="Pfam" id="PF12704"/>
    </source>
</evidence>
<dbReference type="PANTHER" id="PTHR30572:SF18">
    <property type="entry name" value="ABC-TYPE MACROLIDE FAMILY EXPORT SYSTEM PERMEASE COMPONENT 2"/>
    <property type="match status" value="1"/>
</dbReference>
<gene>
    <name evidence="9" type="ORF">EHT25_25700</name>
</gene>
<evidence type="ECO:0000313" key="10">
    <source>
        <dbReference type="Proteomes" id="UP000271925"/>
    </source>
</evidence>
<dbReference type="AlphaFoldDB" id="A0A3P1BGE6"/>
<comment type="subcellular location">
    <subcellularLocation>
        <location evidence="1">Cell membrane</location>
        <topology evidence="1">Multi-pass membrane protein</topology>
    </subcellularLocation>
</comment>
<feature type="transmembrane region" description="Helical" evidence="6">
    <location>
        <begin position="760"/>
        <end position="783"/>
    </location>
</feature>
<dbReference type="GO" id="GO:0005886">
    <property type="term" value="C:plasma membrane"/>
    <property type="evidence" value="ECO:0007669"/>
    <property type="project" value="UniProtKB-SubCell"/>
</dbReference>
<dbReference type="OrthoDB" id="5933722at2"/>
<dbReference type="GO" id="GO:0022857">
    <property type="term" value="F:transmembrane transporter activity"/>
    <property type="evidence" value="ECO:0007669"/>
    <property type="project" value="TreeGrafter"/>
</dbReference>
<feature type="domain" description="ABC3 transporter permease C-terminal" evidence="7">
    <location>
        <begin position="678"/>
        <end position="790"/>
    </location>
</feature>
<feature type="transmembrane region" description="Helical" evidence="6">
    <location>
        <begin position="376"/>
        <end position="401"/>
    </location>
</feature>
<name>A0A3P1BGE6_9BACT</name>
<feature type="transmembrane region" description="Helical" evidence="6">
    <location>
        <begin position="283"/>
        <end position="305"/>
    </location>
</feature>
<evidence type="ECO:0000256" key="1">
    <source>
        <dbReference type="ARBA" id="ARBA00004651"/>
    </source>
</evidence>
<organism evidence="9 10">
    <name type="scientific">Larkinella rosea</name>
    <dbReference type="NCBI Taxonomy" id="2025312"/>
    <lineage>
        <taxon>Bacteria</taxon>
        <taxon>Pseudomonadati</taxon>
        <taxon>Bacteroidota</taxon>
        <taxon>Cytophagia</taxon>
        <taxon>Cytophagales</taxon>
        <taxon>Spirosomataceae</taxon>
        <taxon>Larkinella</taxon>
    </lineage>
</organism>